<evidence type="ECO:0000313" key="1">
    <source>
        <dbReference type="EMBL" id="KAI4467387.1"/>
    </source>
</evidence>
<keyword evidence="2" id="KW-1185">Reference proteome</keyword>
<comment type="caution">
    <text evidence="1">The sequence shown here is derived from an EMBL/GenBank/DDBJ whole genome shotgun (WGS) entry which is preliminary data.</text>
</comment>
<reference evidence="1" key="1">
    <citation type="submission" date="2022-04" db="EMBL/GenBank/DDBJ databases">
        <title>Chromosome-scale genome assembly of Holotrichia oblita Faldermann.</title>
        <authorList>
            <person name="Rongchong L."/>
        </authorList>
    </citation>
    <scope>NUCLEOTIDE SEQUENCE</scope>
    <source>
        <strain evidence="1">81SQS9</strain>
    </source>
</reference>
<protein>
    <submittedName>
        <fullName evidence="1">Uncharacterized protein</fullName>
    </submittedName>
</protein>
<name>A0ACB9TKV5_HOLOL</name>
<organism evidence="1 2">
    <name type="scientific">Holotrichia oblita</name>
    <name type="common">Chafer beetle</name>
    <dbReference type="NCBI Taxonomy" id="644536"/>
    <lineage>
        <taxon>Eukaryota</taxon>
        <taxon>Metazoa</taxon>
        <taxon>Ecdysozoa</taxon>
        <taxon>Arthropoda</taxon>
        <taxon>Hexapoda</taxon>
        <taxon>Insecta</taxon>
        <taxon>Pterygota</taxon>
        <taxon>Neoptera</taxon>
        <taxon>Endopterygota</taxon>
        <taxon>Coleoptera</taxon>
        <taxon>Polyphaga</taxon>
        <taxon>Scarabaeiformia</taxon>
        <taxon>Scarabaeidae</taxon>
        <taxon>Melolonthinae</taxon>
        <taxon>Holotrichia</taxon>
    </lineage>
</organism>
<dbReference type="Proteomes" id="UP001056778">
    <property type="component" value="Chromosome 2"/>
</dbReference>
<gene>
    <name evidence="1" type="ORF">MML48_2g00021077</name>
</gene>
<sequence>MANWSYEIEQKELQRLFEEVQTDSEVAEDSDSSLENDDIEIQEENSDTEQDLTDNEINDIVEPELQSKKLRVPYMFGKDGFKWKKHFDGRPNVRTRAHNIVTQMPGVKGEAKKKKTPIDIWSLFITNEMLDNTVSFITFLLII</sequence>
<evidence type="ECO:0000313" key="2">
    <source>
        <dbReference type="Proteomes" id="UP001056778"/>
    </source>
</evidence>
<dbReference type="EMBL" id="CM043016">
    <property type="protein sequence ID" value="KAI4467387.1"/>
    <property type="molecule type" value="Genomic_DNA"/>
</dbReference>
<accession>A0ACB9TKV5</accession>
<proteinExistence type="predicted"/>